<evidence type="ECO:0000256" key="4">
    <source>
        <dbReference type="ARBA" id="ARBA00023004"/>
    </source>
</evidence>
<dbReference type="InterPro" id="IPR058240">
    <property type="entry name" value="rSAM_sf"/>
</dbReference>
<evidence type="ECO:0000313" key="6">
    <source>
        <dbReference type="EMBL" id="CAK0886619.1"/>
    </source>
</evidence>
<keyword evidence="1" id="KW-0004">4Fe-4S</keyword>
<dbReference type="InterPro" id="IPR039661">
    <property type="entry name" value="ELP3"/>
</dbReference>
<dbReference type="Proteomes" id="UP001189429">
    <property type="component" value="Unassembled WGS sequence"/>
</dbReference>
<comment type="caution">
    <text evidence="6">The sequence shown here is derived from an EMBL/GenBank/DDBJ whole genome shotgun (WGS) entry which is preliminary data.</text>
</comment>
<sequence length="143" mass="16112">MARPSVPWAGGPAVSPLSLVRGTLAKQGHTVDKVEIIVLGGTWSYYPRDYQEEFCRDVFYAANTFDEGKSKLGEKGEAQANVRPRRSLLEEQRMNEEAATKIIGLTLETRPDHVSLAEVRRLRRYGCTRVQIGVQHTNDDILR</sequence>
<dbReference type="PANTHER" id="PTHR11135:SF2">
    <property type="entry name" value="ELONGATOR COMPLEX PROTEIN 3"/>
    <property type="match status" value="1"/>
</dbReference>
<evidence type="ECO:0000313" key="7">
    <source>
        <dbReference type="Proteomes" id="UP001189429"/>
    </source>
</evidence>
<evidence type="ECO:0000256" key="5">
    <source>
        <dbReference type="ARBA" id="ARBA00023014"/>
    </source>
</evidence>
<keyword evidence="5" id="KW-0411">Iron-sulfur</keyword>
<reference evidence="6" key="1">
    <citation type="submission" date="2023-10" db="EMBL/GenBank/DDBJ databases">
        <authorList>
            <person name="Chen Y."/>
            <person name="Shah S."/>
            <person name="Dougan E. K."/>
            <person name="Thang M."/>
            <person name="Chan C."/>
        </authorList>
    </citation>
    <scope>NUCLEOTIDE SEQUENCE [LARGE SCALE GENOMIC DNA]</scope>
</reference>
<evidence type="ECO:0000256" key="2">
    <source>
        <dbReference type="ARBA" id="ARBA00022691"/>
    </source>
</evidence>
<protein>
    <recommendedName>
        <fullName evidence="8">Radical SAM core domain-containing protein</fullName>
    </recommendedName>
</protein>
<dbReference type="EMBL" id="CAUYUJ010018829">
    <property type="protein sequence ID" value="CAK0886619.1"/>
    <property type="molecule type" value="Genomic_DNA"/>
</dbReference>
<dbReference type="SUPFAM" id="SSF102114">
    <property type="entry name" value="Radical SAM enzymes"/>
    <property type="match status" value="1"/>
</dbReference>
<gene>
    <name evidence="6" type="ORF">PCOR1329_LOCUS67918</name>
</gene>
<keyword evidence="2" id="KW-0949">S-adenosyl-L-methionine</keyword>
<evidence type="ECO:0008006" key="8">
    <source>
        <dbReference type="Google" id="ProtNLM"/>
    </source>
</evidence>
<evidence type="ECO:0000256" key="1">
    <source>
        <dbReference type="ARBA" id="ARBA00022485"/>
    </source>
</evidence>
<proteinExistence type="predicted"/>
<feature type="non-terminal residue" evidence="6">
    <location>
        <position position="143"/>
    </location>
</feature>
<keyword evidence="4" id="KW-0408">Iron</keyword>
<dbReference type="PANTHER" id="PTHR11135">
    <property type="entry name" value="HISTONE ACETYLTRANSFERASE-RELATED"/>
    <property type="match status" value="1"/>
</dbReference>
<evidence type="ECO:0000256" key="3">
    <source>
        <dbReference type="ARBA" id="ARBA00022723"/>
    </source>
</evidence>
<keyword evidence="3" id="KW-0479">Metal-binding</keyword>
<accession>A0ABN9WKZ8</accession>
<name>A0ABN9WKZ8_9DINO</name>
<organism evidence="6 7">
    <name type="scientific">Prorocentrum cordatum</name>
    <dbReference type="NCBI Taxonomy" id="2364126"/>
    <lineage>
        <taxon>Eukaryota</taxon>
        <taxon>Sar</taxon>
        <taxon>Alveolata</taxon>
        <taxon>Dinophyceae</taxon>
        <taxon>Prorocentrales</taxon>
        <taxon>Prorocentraceae</taxon>
        <taxon>Prorocentrum</taxon>
    </lineage>
</organism>
<keyword evidence="7" id="KW-1185">Reference proteome</keyword>